<reference evidence="1 2" key="2">
    <citation type="journal article" date="2014" name="PLoS ONE">
        <title>Evolution of mitochondria reconstructed from the energy metabolism of living bacteria.</title>
        <authorList>
            <person name="Degli Esposti M."/>
            <person name="Chouaia B."/>
            <person name="Comandatore F."/>
            <person name="Crotti E."/>
            <person name="Sassera D."/>
            <person name="Lievens P.M."/>
            <person name="Daffonchio D."/>
            <person name="Bandi C."/>
        </authorList>
    </citation>
    <scope>NUCLEOTIDE SEQUENCE [LARGE SCALE GENOMIC DNA]</scope>
    <source>
        <strain evidence="2">AM169</strain>
    </source>
</reference>
<dbReference type="Proteomes" id="UP000027590">
    <property type="component" value="Unassembled WGS sequence"/>
</dbReference>
<accession>A0A7U7G502</accession>
<proteinExistence type="predicted"/>
<dbReference type="AlphaFoldDB" id="A0A7U7G502"/>
<name>A0A7U7G502_9PROT</name>
<protein>
    <submittedName>
        <fullName evidence="1">Uncharacterized protein</fullName>
    </submittedName>
</protein>
<evidence type="ECO:0000313" key="1">
    <source>
        <dbReference type="EMBL" id="CDG33250.1"/>
    </source>
</evidence>
<sequence length="41" mass="4592">MHWAFRDGADEAGQQFWGWRCVGHDDFSVHAVGGEGYLKAP</sequence>
<reference evidence="1 2" key="1">
    <citation type="journal article" date="2014" name="Genome Biol. Evol.">
        <title>Acetic acid bacteria genomes reveal functional traits for adaptation to life in insect guts.</title>
        <authorList>
            <person name="Chouaia B."/>
            <person name="Gaiarsa S."/>
            <person name="Crotti E."/>
            <person name="Comandatore F."/>
            <person name="Degli Esposti M."/>
            <person name="Ricci I."/>
            <person name="Alma A."/>
            <person name="Favia G."/>
            <person name="Bandi C."/>
            <person name="Daffonchio D."/>
        </authorList>
    </citation>
    <scope>NUCLEOTIDE SEQUENCE [LARGE SCALE GENOMIC DNA]</scope>
    <source>
        <strain evidence="2">AM169</strain>
    </source>
</reference>
<comment type="caution">
    <text evidence="1">The sequence shown here is derived from an EMBL/GenBank/DDBJ whole genome shotgun (WGS) entry which is preliminary data.</text>
</comment>
<gene>
    <name evidence="1" type="ORF">SACS_0512</name>
</gene>
<evidence type="ECO:0000313" key="2">
    <source>
        <dbReference type="Proteomes" id="UP000027590"/>
    </source>
</evidence>
<dbReference type="EMBL" id="CBLY010000004">
    <property type="protein sequence ID" value="CDG33250.1"/>
    <property type="molecule type" value="Genomic_DNA"/>
</dbReference>
<organism evidence="1 2">
    <name type="scientific">Parasaccharibacter apium</name>
    <dbReference type="NCBI Taxonomy" id="1510841"/>
    <lineage>
        <taxon>Bacteria</taxon>
        <taxon>Pseudomonadati</taxon>
        <taxon>Pseudomonadota</taxon>
        <taxon>Alphaproteobacteria</taxon>
        <taxon>Acetobacterales</taxon>
        <taxon>Acetobacteraceae</taxon>
        <taxon>Parasaccharibacter</taxon>
    </lineage>
</organism>